<keyword evidence="2 4" id="KW-0732">Signal</keyword>
<dbReference type="EMBL" id="CADCXW020000007">
    <property type="protein sequence ID" value="CAD1540090.1"/>
    <property type="molecule type" value="Genomic_DNA"/>
</dbReference>
<dbReference type="SMART" id="SM00369">
    <property type="entry name" value="LRR_TYP"/>
    <property type="match status" value="5"/>
</dbReference>
<proteinExistence type="predicted"/>
<keyword evidence="3" id="KW-0677">Repeat</keyword>
<dbReference type="InterPro" id="IPR050328">
    <property type="entry name" value="Dev_Immune_Receptor"/>
</dbReference>
<evidence type="ECO:0000256" key="2">
    <source>
        <dbReference type="ARBA" id="ARBA00022729"/>
    </source>
</evidence>
<dbReference type="InterPro" id="IPR001611">
    <property type="entry name" value="Leu-rich_rpt"/>
</dbReference>
<dbReference type="InterPro" id="IPR003591">
    <property type="entry name" value="Leu-rich_rpt_typical-subtyp"/>
</dbReference>
<evidence type="ECO:0000256" key="4">
    <source>
        <dbReference type="SAM" id="SignalP"/>
    </source>
</evidence>
<dbReference type="AlphaFoldDB" id="A0A6V7IK20"/>
<reference evidence="5" key="1">
    <citation type="submission" date="2020-07" db="EMBL/GenBank/DDBJ databases">
        <authorList>
            <person name="Ferguson B K."/>
        </authorList>
    </citation>
    <scope>NUCLEOTIDE SEQUENCE</scope>
    <source>
        <strain evidence="5">L06</strain>
    </source>
</reference>
<dbReference type="PANTHER" id="PTHR24373:SF370">
    <property type="entry name" value="FISH-LIPS, ISOFORM E"/>
    <property type="match status" value="1"/>
</dbReference>
<protein>
    <recommendedName>
        <fullName evidence="6">LRRCT domain-containing protein</fullName>
    </recommendedName>
</protein>
<dbReference type="PANTHER" id="PTHR24373">
    <property type="entry name" value="SLIT RELATED LEUCINE-RICH REPEAT NEURONAL PROTEIN"/>
    <property type="match status" value="1"/>
</dbReference>
<evidence type="ECO:0008006" key="6">
    <source>
        <dbReference type="Google" id="ProtNLM"/>
    </source>
</evidence>
<keyword evidence="1" id="KW-0433">Leucine-rich repeat</keyword>
<accession>A0A6V7IK20</accession>
<feature type="signal peptide" evidence="4">
    <location>
        <begin position="1"/>
        <end position="20"/>
    </location>
</feature>
<dbReference type="Pfam" id="PF13855">
    <property type="entry name" value="LRR_8"/>
    <property type="match status" value="2"/>
</dbReference>
<name>A0A6V7IK20_9HYME</name>
<evidence type="ECO:0000256" key="1">
    <source>
        <dbReference type="ARBA" id="ARBA00022614"/>
    </source>
</evidence>
<dbReference type="Gene3D" id="3.80.10.10">
    <property type="entry name" value="Ribonuclease Inhibitor"/>
    <property type="match status" value="2"/>
</dbReference>
<evidence type="ECO:0000313" key="5">
    <source>
        <dbReference type="EMBL" id="CAD1540090.1"/>
    </source>
</evidence>
<feature type="chain" id="PRO_5027632420" description="LRRCT domain-containing protein" evidence="4">
    <location>
        <begin position="21"/>
        <end position="423"/>
    </location>
</feature>
<organism evidence="5">
    <name type="scientific">Bracon brevicornis</name>
    <dbReference type="NCBI Taxonomy" id="1563983"/>
    <lineage>
        <taxon>Eukaryota</taxon>
        <taxon>Metazoa</taxon>
        <taxon>Ecdysozoa</taxon>
        <taxon>Arthropoda</taxon>
        <taxon>Hexapoda</taxon>
        <taxon>Insecta</taxon>
        <taxon>Pterygota</taxon>
        <taxon>Neoptera</taxon>
        <taxon>Endopterygota</taxon>
        <taxon>Hymenoptera</taxon>
        <taxon>Apocrita</taxon>
        <taxon>Ichneumonoidea</taxon>
        <taxon>Braconidae</taxon>
        <taxon>Braconinae</taxon>
        <taxon>Bracon</taxon>
    </lineage>
</organism>
<gene>
    <name evidence="5" type="ORF">BBRV_LOCUS27539</name>
</gene>
<dbReference type="InterPro" id="IPR032675">
    <property type="entry name" value="LRR_dom_sf"/>
</dbReference>
<sequence>MSQFGLLFILTITSVVLISASNESCVQQDADVTICSSGRVITQVLSHQRSLSLDLANYDSIAPNALNDLRLYSLSFNFGDSSTCEPRTFDLTPESFNGVGSGLETLHITCWDPPKDSEALKFCSRLTKVELIRSGLTEPPKTLLKALEGLDMFIVEGHRIETLDDDSFSGFPAWVQLMYLNDGSLETIQGSPFKNMHYLARLSLKNNKIRHLTPKTFAGLGKLEKINLEHNLIEKIVGGVFSSAHRWLKGIDLRNNRIVDIEEEAFYGAPMIGLFLMNNSLETLPVRAFDGAKQLRVLNLSANKFTVIPSHYFVNLEHLESLIINSGALSKIEPYGLAGPKYGSLEIRYNHNLTQLDTDSFNGVEGRPILKLEDNNIKFIQDNSFRNAKAFAIYLTGNPLQDHDITRWGVDPTTYVSFKNARY</sequence>
<evidence type="ECO:0000256" key="3">
    <source>
        <dbReference type="ARBA" id="ARBA00022737"/>
    </source>
</evidence>
<dbReference type="SUPFAM" id="SSF52058">
    <property type="entry name" value="L domain-like"/>
    <property type="match status" value="1"/>
</dbReference>